<evidence type="ECO:0000256" key="1">
    <source>
        <dbReference type="SAM" id="Coils"/>
    </source>
</evidence>
<reference evidence="4 5" key="1">
    <citation type="submission" date="2019-03" db="EMBL/GenBank/DDBJ databases">
        <title>Metabolic potential of uncultured bacteria and archaea associated with petroleum seepage in deep-sea sediments.</title>
        <authorList>
            <person name="Dong X."/>
            <person name="Hubert C."/>
        </authorList>
    </citation>
    <scope>NUCLEOTIDE SEQUENCE [LARGE SCALE GENOMIC DNA]</scope>
    <source>
        <strain evidence="4">E44_bin7</strain>
    </source>
</reference>
<feature type="coiled-coil region" evidence="1">
    <location>
        <begin position="144"/>
        <end position="171"/>
    </location>
</feature>
<evidence type="ECO:0000313" key="5">
    <source>
        <dbReference type="Proteomes" id="UP000316360"/>
    </source>
</evidence>
<keyword evidence="3" id="KW-1133">Transmembrane helix</keyword>
<protein>
    <submittedName>
        <fullName evidence="4">Uncharacterized protein</fullName>
    </submittedName>
</protein>
<name>A0A523RPM9_UNCAE</name>
<dbReference type="AlphaFoldDB" id="A0A523RPM9"/>
<feature type="compositionally biased region" description="Basic and acidic residues" evidence="2">
    <location>
        <begin position="190"/>
        <end position="203"/>
    </location>
</feature>
<keyword evidence="3" id="KW-0812">Transmembrane</keyword>
<feature type="transmembrane region" description="Helical" evidence="3">
    <location>
        <begin position="425"/>
        <end position="443"/>
    </location>
</feature>
<accession>A0A523RPM9</accession>
<dbReference type="EMBL" id="SOKJ01000405">
    <property type="protein sequence ID" value="TET07727.1"/>
    <property type="molecule type" value="Genomic_DNA"/>
</dbReference>
<keyword evidence="3" id="KW-0472">Membrane</keyword>
<dbReference type="Proteomes" id="UP000316360">
    <property type="component" value="Unassembled WGS sequence"/>
</dbReference>
<evidence type="ECO:0000313" key="4">
    <source>
        <dbReference type="EMBL" id="TET07727.1"/>
    </source>
</evidence>
<organism evidence="4 5">
    <name type="scientific">Aerophobetes bacterium</name>
    <dbReference type="NCBI Taxonomy" id="2030807"/>
    <lineage>
        <taxon>Bacteria</taxon>
        <taxon>Candidatus Aerophobota</taxon>
    </lineage>
</organism>
<gene>
    <name evidence="4" type="ORF">E3J84_07070</name>
</gene>
<keyword evidence="1" id="KW-0175">Coiled coil</keyword>
<feature type="region of interest" description="Disordered" evidence="2">
    <location>
        <begin position="190"/>
        <end position="211"/>
    </location>
</feature>
<evidence type="ECO:0000256" key="3">
    <source>
        <dbReference type="SAM" id="Phobius"/>
    </source>
</evidence>
<comment type="caution">
    <text evidence="4">The sequence shown here is derived from an EMBL/GenBank/DDBJ whole genome shotgun (WGS) entry which is preliminary data.</text>
</comment>
<proteinExistence type="predicted"/>
<sequence>MKIAKGRFVIFFIAVIGWIFCLVLPSAAQAPELREQLVYGLNVFNGRGYGGGFTPRTEDTIYLIADKDNAISARITLVYFWPITGKYMAGFQILNEEVEGTLEILKREKVIKTLEKEDNSLYYPEGYYGESALFYKGEEAHAYLEKFMKAIEEYYKQVAEYQQAQTEYQKNFDDFLEEIKKRREAGEEFKKEEIEERMPREPKPPTPPQFYVTPPTKDYVINLPVGRYKIRLRAEDGTIIQGSEKNLVLFTSRRTGGTGYEIIPGNRWTRRESCDDPSWIIYLAGKNTLYFNPFVQDEYNELYYNKLEDPQNSGREEKWRWAHTKSIKDVTLLFEKGEEVLQRIERVPYYVKQLPGAELGYEIVEFNPEDMEMYGRQPTFEGYKLELSSTLQKTNYEINLEKEEGELFPGGKREIRLVRKENAKSLYILSIFPLVVGLVVFIGRRRKLIPKK</sequence>
<evidence type="ECO:0000256" key="2">
    <source>
        <dbReference type="SAM" id="MobiDB-lite"/>
    </source>
</evidence>